<accession>A0A0E0R631</accession>
<protein>
    <recommendedName>
        <fullName evidence="1">F-box domain-containing protein</fullName>
    </recommendedName>
</protein>
<dbReference type="InterPro" id="IPR036047">
    <property type="entry name" value="F-box-like_dom_sf"/>
</dbReference>
<reference evidence="2" key="2">
    <citation type="submission" date="2015-06" db="UniProtKB">
        <authorList>
            <consortium name="EnsemblPlants"/>
        </authorList>
    </citation>
    <scope>IDENTIFICATION</scope>
</reference>
<dbReference type="FunFam" id="1.20.1280.50:FF:000108">
    <property type="entry name" value="F-box domain containing protein, expressed"/>
    <property type="match status" value="1"/>
</dbReference>
<dbReference type="Gene3D" id="1.20.1280.50">
    <property type="match status" value="1"/>
</dbReference>
<proteinExistence type="predicted"/>
<dbReference type="InterPro" id="IPR053781">
    <property type="entry name" value="F-box_AtFBL13-like"/>
</dbReference>
<dbReference type="OMA" id="CEFDSYR"/>
<dbReference type="eggNOG" id="ENOG502S2XD">
    <property type="taxonomic scope" value="Eukaryota"/>
</dbReference>
<keyword evidence="3" id="KW-1185">Reference proteome</keyword>
<evidence type="ECO:0000313" key="3">
    <source>
        <dbReference type="Proteomes" id="UP000008022"/>
    </source>
</evidence>
<sequence>MAPRPAQHARTDGPLRLEEGEDVVEHLVRESADAVAFASASASARRSRFLGLILWRRHYVEQVAGGAAALFDGMFPRAKMRKMSAASSGRVKIGDLPEDLLRRVVSLLSARQAVQTSALSRRWRHLWRSAPLLRIVPDEGFQTVRGLNEFVKHLLLLRDGAAPLDACVINFYCCEFDSYRYPSSDEPDVGLWLRHAVSRGAQLIRVEVYVEDEPVCLPDLPLVSNHLRVLGLRLVEIKDSLVDFSGCPSLEHLKFQGGFINARRISSPSVKHLIIDGSGFNRKFRTRISTPGLISLELEFWGSTPLLEGMPLLVTASVNLDHECRDRCANTEFGDCGDPECDDCDVMVSDGDGCVLLQGLSGATTLELTTESRVFMFRRDLMWCPIFSKLKTLLVNEWFMTSNMSGLACLLEHSPIVEKLTLQLSKEPRNFVEIEDSDKPCKQAFLFN</sequence>
<dbReference type="CDD" id="cd22160">
    <property type="entry name" value="F-box_AtFBL13-like"/>
    <property type="match status" value="1"/>
</dbReference>
<dbReference type="PROSITE" id="PS50181">
    <property type="entry name" value="FBOX"/>
    <property type="match status" value="1"/>
</dbReference>
<dbReference type="InterPro" id="IPR053197">
    <property type="entry name" value="F-box_SCFL_complex_component"/>
</dbReference>
<organism evidence="2 3">
    <name type="scientific">Oryza rufipogon</name>
    <name type="common">Brownbeard rice</name>
    <name type="synonym">Asian wild rice</name>
    <dbReference type="NCBI Taxonomy" id="4529"/>
    <lineage>
        <taxon>Eukaryota</taxon>
        <taxon>Viridiplantae</taxon>
        <taxon>Streptophyta</taxon>
        <taxon>Embryophyta</taxon>
        <taxon>Tracheophyta</taxon>
        <taxon>Spermatophyta</taxon>
        <taxon>Magnoliopsida</taxon>
        <taxon>Liliopsida</taxon>
        <taxon>Poales</taxon>
        <taxon>Poaceae</taxon>
        <taxon>BOP clade</taxon>
        <taxon>Oryzoideae</taxon>
        <taxon>Oryzeae</taxon>
        <taxon>Oryzinae</taxon>
        <taxon>Oryza</taxon>
    </lineage>
</organism>
<dbReference type="PANTHER" id="PTHR34223:SF88">
    <property type="entry name" value="OS11G0200950 PROTEIN"/>
    <property type="match status" value="1"/>
</dbReference>
<evidence type="ECO:0000313" key="2">
    <source>
        <dbReference type="EnsemblPlants" id="ORUFI11G07710.1"/>
    </source>
</evidence>
<name>A0A0E0R631_ORYRU</name>
<dbReference type="Proteomes" id="UP000008022">
    <property type="component" value="Unassembled WGS sequence"/>
</dbReference>
<feature type="domain" description="F-box" evidence="1">
    <location>
        <begin position="90"/>
        <end position="144"/>
    </location>
</feature>
<evidence type="ECO:0000259" key="1">
    <source>
        <dbReference type="PROSITE" id="PS50181"/>
    </source>
</evidence>
<dbReference type="EnsemblPlants" id="ORUFI11G07710.1">
    <property type="protein sequence ID" value="ORUFI11G07710.1"/>
    <property type="gene ID" value="ORUFI11G07710"/>
</dbReference>
<dbReference type="PANTHER" id="PTHR34223">
    <property type="entry name" value="OS11G0201299 PROTEIN"/>
    <property type="match status" value="1"/>
</dbReference>
<reference evidence="3" key="1">
    <citation type="submission" date="2013-06" db="EMBL/GenBank/DDBJ databases">
        <authorList>
            <person name="Zhao Q."/>
        </authorList>
    </citation>
    <scope>NUCLEOTIDE SEQUENCE</scope>
    <source>
        <strain evidence="3">cv. W1943</strain>
    </source>
</reference>
<dbReference type="InterPro" id="IPR001810">
    <property type="entry name" value="F-box_dom"/>
</dbReference>
<dbReference type="Pfam" id="PF00646">
    <property type="entry name" value="F-box"/>
    <property type="match status" value="1"/>
</dbReference>
<dbReference type="AlphaFoldDB" id="A0A0E0R631"/>
<dbReference type="HOGENOM" id="CLU_003068_1_0_1"/>
<dbReference type="Gramene" id="ORUFI11G07710.1">
    <property type="protein sequence ID" value="ORUFI11G07710.1"/>
    <property type="gene ID" value="ORUFI11G07710"/>
</dbReference>
<dbReference type="STRING" id="4529.A0A0E0R631"/>
<dbReference type="SUPFAM" id="SSF81383">
    <property type="entry name" value="F-box domain"/>
    <property type="match status" value="1"/>
</dbReference>